<protein>
    <submittedName>
        <fullName evidence="2">Uncharacterized protein</fullName>
    </submittedName>
</protein>
<reference evidence="2 3" key="1">
    <citation type="journal article" date="2014" name="Genome Biol. Evol.">
        <title>The secreted proteins of Achlya hypogyna and Thraustotheca clavata identify the ancestral oomycete secretome and reveal gene acquisitions by horizontal gene transfer.</title>
        <authorList>
            <person name="Misner I."/>
            <person name="Blouin N."/>
            <person name="Leonard G."/>
            <person name="Richards T.A."/>
            <person name="Lane C.E."/>
        </authorList>
    </citation>
    <scope>NUCLEOTIDE SEQUENCE [LARGE SCALE GENOMIC DNA]</scope>
    <source>
        <strain evidence="2 3">ATCC 34112</strain>
    </source>
</reference>
<keyword evidence="3" id="KW-1185">Reference proteome</keyword>
<organism evidence="2 3">
    <name type="scientific">Thraustotheca clavata</name>
    <dbReference type="NCBI Taxonomy" id="74557"/>
    <lineage>
        <taxon>Eukaryota</taxon>
        <taxon>Sar</taxon>
        <taxon>Stramenopiles</taxon>
        <taxon>Oomycota</taxon>
        <taxon>Saprolegniomycetes</taxon>
        <taxon>Saprolegniales</taxon>
        <taxon>Achlyaceae</taxon>
        <taxon>Thraustotheca</taxon>
    </lineage>
</organism>
<evidence type="ECO:0000313" key="3">
    <source>
        <dbReference type="Proteomes" id="UP000243217"/>
    </source>
</evidence>
<proteinExistence type="predicted"/>
<dbReference type="EMBL" id="JNBS01001784">
    <property type="protein sequence ID" value="OQR99763.1"/>
    <property type="molecule type" value="Genomic_DNA"/>
</dbReference>
<gene>
    <name evidence="2" type="ORF">THRCLA_06401</name>
</gene>
<dbReference type="AlphaFoldDB" id="A0A1V9ZP65"/>
<accession>A0A1V9ZP65</accession>
<evidence type="ECO:0000313" key="2">
    <source>
        <dbReference type="EMBL" id="OQR99763.1"/>
    </source>
</evidence>
<feature type="compositionally biased region" description="Basic residues" evidence="1">
    <location>
        <begin position="249"/>
        <end position="261"/>
    </location>
</feature>
<dbReference type="Proteomes" id="UP000243217">
    <property type="component" value="Unassembled WGS sequence"/>
</dbReference>
<evidence type="ECO:0000256" key="1">
    <source>
        <dbReference type="SAM" id="MobiDB-lite"/>
    </source>
</evidence>
<feature type="region of interest" description="Disordered" evidence="1">
    <location>
        <begin position="237"/>
        <end position="289"/>
    </location>
</feature>
<feature type="compositionally biased region" description="Low complexity" evidence="1">
    <location>
        <begin position="277"/>
        <end position="289"/>
    </location>
</feature>
<name>A0A1V9ZP65_9STRA</name>
<sequence length="289" mass="32631">MDTTSFFPVPLTRRKAMGDTTIAQKQYSPFRPTYMDKKAFQDPYEKARGPGYSDSPFIITKRPITLYKVERAKGFNPPLPVYADNFYEVDHGIGYETKSKGNFAPLKSASQRFPETAPSVPGPGSYHAEEFHGAFPVLFHVITPREAKREHHVKLENLRHMMGIIPPPAQENSPIKDHALPNRPLKNLVRSKVTTSNAHSDDSTIIDLACQTSPLVAKLTPRNAYNGAYHKQEAFKRIHQPTAHTNRSPTHKRHPSRRLRVQTRPFKSNHIGHHATESSSASTHRGNNM</sequence>
<comment type="caution">
    <text evidence="2">The sequence shown here is derived from an EMBL/GenBank/DDBJ whole genome shotgun (WGS) entry which is preliminary data.</text>
</comment>
<dbReference type="OrthoDB" id="68458at2759"/>